<feature type="transmembrane region" description="Helical" evidence="1">
    <location>
        <begin position="12"/>
        <end position="28"/>
    </location>
</feature>
<evidence type="ECO:0000313" key="2">
    <source>
        <dbReference type="EMBL" id="MCA2016422.1"/>
    </source>
</evidence>
<accession>A0ABS7YMZ2</accession>
<evidence type="ECO:0000256" key="1">
    <source>
        <dbReference type="SAM" id="Phobius"/>
    </source>
</evidence>
<comment type="caution">
    <text evidence="2">The sequence shown here is derived from an EMBL/GenBank/DDBJ whole genome shotgun (WGS) entry which is preliminary data.</text>
</comment>
<gene>
    <name evidence="2" type="ORF">LDJ79_09890</name>
</gene>
<proteinExistence type="predicted"/>
<sequence>MFLSILEHTPYWVWLIFLILLKIGYAGLSQQVVHFRRWLLFTLFIVTMSLYQLRNSHISVSSIIAFTFGVVLSHKIFISQLNTLFINQHNEYCLKGSKTLFIVLMLLFVVNYTLTVLITISSDELWVSINNLTTYITLGLFTCRAYELYRKITQLTALKSA</sequence>
<dbReference type="RefSeq" id="WP_225250458.1">
    <property type="nucleotide sequence ID" value="NZ_JAIWIU010000058.1"/>
</dbReference>
<dbReference type="Proteomes" id="UP001199044">
    <property type="component" value="Unassembled WGS sequence"/>
</dbReference>
<evidence type="ECO:0000313" key="3">
    <source>
        <dbReference type="Proteomes" id="UP001199044"/>
    </source>
</evidence>
<keyword evidence="1" id="KW-0812">Transmembrane</keyword>
<keyword evidence="3" id="KW-1185">Reference proteome</keyword>
<organism evidence="2 3">
    <name type="scientific">Vibrio tritonius</name>
    <dbReference type="NCBI Taxonomy" id="1435069"/>
    <lineage>
        <taxon>Bacteria</taxon>
        <taxon>Pseudomonadati</taxon>
        <taxon>Pseudomonadota</taxon>
        <taxon>Gammaproteobacteria</taxon>
        <taxon>Vibrionales</taxon>
        <taxon>Vibrionaceae</taxon>
        <taxon>Vibrio</taxon>
    </lineage>
</organism>
<reference evidence="3" key="1">
    <citation type="submission" date="2023-07" db="EMBL/GenBank/DDBJ databases">
        <title>Molecular identification of indigenous halophilic bacteria isolated from red sea cost, biodegradation of synthetic dyes and assessment of degraded metabolite toxicity.</title>
        <authorList>
            <person name="Chaieb K."/>
            <person name="Altayb H.N."/>
        </authorList>
    </citation>
    <scope>NUCLEOTIDE SEQUENCE [LARGE SCALE GENOMIC DNA]</scope>
    <source>
        <strain evidence="3">K20</strain>
    </source>
</reference>
<dbReference type="EMBL" id="JAIWIU010000058">
    <property type="protein sequence ID" value="MCA2016422.1"/>
    <property type="molecule type" value="Genomic_DNA"/>
</dbReference>
<feature type="transmembrane region" description="Helical" evidence="1">
    <location>
        <begin position="132"/>
        <end position="149"/>
    </location>
</feature>
<feature type="transmembrane region" description="Helical" evidence="1">
    <location>
        <begin position="35"/>
        <end position="52"/>
    </location>
</feature>
<protein>
    <submittedName>
        <fullName evidence="2">Uncharacterized protein</fullName>
    </submittedName>
</protein>
<keyword evidence="1" id="KW-0472">Membrane</keyword>
<name>A0ABS7YMZ2_9VIBR</name>
<feature type="transmembrane region" description="Helical" evidence="1">
    <location>
        <begin position="58"/>
        <end position="78"/>
    </location>
</feature>
<keyword evidence="1" id="KW-1133">Transmembrane helix</keyword>
<feature type="transmembrane region" description="Helical" evidence="1">
    <location>
        <begin position="99"/>
        <end position="120"/>
    </location>
</feature>